<dbReference type="Proteomes" id="UP000077266">
    <property type="component" value="Unassembled WGS sequence"/>
</dbReference>
<sequence length="296" mass="30407">MTPEQHLQLATAASKVREIVGAEDVSGITDQEISDTVWNLYFDVEASVDAILKEKARKAAAAERKDDPPPAPISALQRLSLAHVQSADKKKPSLAALAQARASASASRPAATSVSPIATAPSSKLAAIAARHRQNVAASAVSPAANRTGSLATSAAAPSPSPGLSKLAARAAASSARPASSPSLSKLAAKAQSLRSPPPPPEPEPEPQPVLDSPAALLFNSTNTWSLAKPSAFGTLLASQNRMHEPAHISGVTPTLPALSAPFAFNVPSPDDVVMEARRGTSLATHAPSTSFRSKE</sequence>
<dbReference type="OrthoDB" id="342024at2759"/>
<dbReference type="EMBL" id="KV425882">
    <property type="protein sequence ID" value="KZW04187.1"/>
    <property type="molecule type" value="Genomic_DNA"/>
</dbReference>
<feature type="domain" description="HBS1-like protein N-terminal" evidence="6">
    <location>
        <begin position="1"/>
        <end position="59"/>
    </location>
</feature>
<reference evidence="7 8" key="1">
    <citation type="journal article" date="2016" name="Mol. Biol. Evol.">
        <title>Comparative Genomics of Early-Diverging Mushroom-Forming Fungi Provides Insights into the Origins of Lignocellulose Decay Capabilities.</title>
        <authorList>
            <person name="Nagy L.G."/>
            <person name="Riley R."/>
            <person name="Tritt A."/>
            <person name="Adam C."/>
            <person name="Daum C."/>
            <person name="Floudas D."/>
            <person name="Sun H."/>
            <person name="Yadav J.S."/>
            <person name="Pangilinan J."/>
            <person name="Larsson K.H."/>
            <person name="Matsuura K."/>
            <person name="Barry K."/>
            <person name="Labutti K."/>
            <person name="Kuo R."/>
            <person name="Ohm R.A."/>
            <person name="Bhattacharya S.S."/>
            <person name="Shirouzu T."/>
            <person name="Yoshinaga Y."/>
            <person name="Martin F.M."/>
            <person name="Grigoriev I.V."/>
            <person name="Hibbett D.S."/>
        </authorList>
    </citation>
    <scope>NUCLEOTIDE SEQUENCE [LARGE SCALE GENOMIC DNA]</scope>
    <source>
        <strain evidence="7 8">HHB12029</strain>
    </source>
</reference>
<keyword evidence="8" id="KW-1185">Reference proteome</keyword>
<comment type="subcellular location">
    <subcellularLocation>
        <location evidence="1">Cytoplasm</location>
    </subcellularLocation>
</comment>
<evidence type="ECO:0000256" key="3">
    <source>
        <dbReference type="ARBA" id="ARBA00022801"/>
    </source>
</evidence>
<feature type="region of interest" description="Disordered" evidence="5">
    <location>
        <begin position="151"/>
        <end position="213"/>
    </location>
</feature>
<dbReference type="AlphaFoldDB" id="A0A165QX46"/>
<gene>
    <name evidence="7" type="ORF">EXIGLDRAFT_18683</name>
</gene>
<evidence type="ECO:0000313" key="8">
    <source>
        <dbReference type="Proteomes" id="UP000077266"/>
    </source>
</evidence>
<feature type="compositionally biased region" description="Low complexity" evidence="5">
    <location>
        <begin position="151"/>
        <end position="195"/>
    </location>
</feature>
<evidence type="ECO:0000256" key="4">
    <source>
        <dbReference type="ARBA" id="ARBA00022917"/>
    </source>
</evidence>
<evidence type="ECO:0000313" key="7">
    <source>
        <dbReference type="EMBL" id="KZW04187.1"/>
    </source>
</evidence>
<dbReference type="GO" id="GO:0005737">
    <property type="term" value="C:cytoplasm"/>
    <property type="evidence" value="ECO:0007669"/>
    <property type="project" value="UniProtKB-SubCell"/>
</dbReference>
<dbReference type="STRING" id="1314781.A0A165QX46"/>
<dbReference type="Pfam" id="PF08938">
    <property type="entry name" value="HBS1_N"/>
    <property type="match status" value="1"/>
</dbReference>
<evidence type="ECO:0000256" key="5">
    <source>
        <dbReference type="SAM" id="MobiDB-lite"/>
    </source>
</evidence>
<keyword evidence="2" id="KW-0963">Cytoplasm</keyword>
<dbReference type="InParanoid" id="A0A165QX46"/>
<feature type="compositionally biased region" description="Pro residues" evidence="5">
    <location>
        <begin position="196"/>
        <end position="208"/>
    </location>
</feature>
<dbReference type="GO" id="GO:0006412">
    <property type="term" value="P:translation"/>
    <property type="evidence" value="ECO:0007669"/>
    <property type="project" value="UniProtKB-KW"/>
</dbReference>
<evidence type="ECO:0000256" key="1">
    <source>
        <dbReference type="ARBA" id="ARBA00004496"/>
    </source>
</evidence>
<keyword evidence="3" id="KW-0378">Hydrolase</keyword>
<dbReference type="GO" id="GO:0016787">
    <property type="term" value="F:hydrolase activity"/>
    <property type="evidence" value="ECO:0007669"/>
    <property type="project" value="UniProtKB-KW"/>
</dbReference>
<accession>A0A165QX46</accession>
<evidence type="ECO:0000256" key="2">
    <source>
        <dbReference type="ARBA" id="ARBA00022490"/>
    </source>
</evidence>
<name>A0A165QX46_EXIGL</name>
<evidence type="ECO:0000259" key="6">
    <source>
        <dbReference type="Pfam" id="PF08938"/>
    </source>
</evidence>
<keyword evidence="4" id="KW-0648">Protein biosynthesis</keyword>
<dbReference type="InterPro" id="IPR015033">
    <property type="entry name" value="HBS1-like_N"/>
</dbReference>
<proteinExistence type="predicted"/>
<organism evidence="7 8">
    <name type="scientific">Exidia glandulosa HHB12029</name>
    <dbReference type="NCBI Taxonomy" id="1314781"/>
    <lineage>
        <taxon>Eukaryota</taxon>
        <taxon>Fungi</taxon>
        <taxon>Dikarya</taxon>
        <taxon>Basidiomycota</taxon>
        <taxon>Agaricomycotina</taxon>
        <taxon>Agaricomycetes</taxon>
        <taxon>Auriculariales</taxon>
        <taxon>Exidiaceae</taxon>
        <taxon>Exidia</taxon>
    </lineage>
</organism>
<protein>
    <recommendedName>
        <fullName evidence="6">HBS1-like protein N-terminal domain-containing protein</fullName>
    </recommendedName>
</protein>